<dbReference type="PANTHER" id="PTHR13847">
    <property type="entry name" value="SARCOSINE DEHYDROGENASE-RELATED"/>
    <property type="match status" value="1"/>
</dbReference>
<feature type="domain" description="FAD dependent oxidoreductase" evidence="2">
    <location>
        <begin position="13"/>
        <end position="367"/>
    </location>
</feature>
<dbReference type="GO" id="GO:0005737">
    <property type="term" value="C:cytoplasm"/>
    <property type="evidence" value="ECO:0007669"/>
    <property type="project" value="TreeGrafter"/>
</dbReference>
<keyword evidence="4" id="KW-1185">Reference proteome</keyword>
<protein>
    <submittedName>
        <fullName evidence="3">FAD dependent oxidoreductase</fullName>
    </submittedName>
</protein>
<accession>F1YMB4</accession>
<comment type="caution">
    <text evidence="3">The sequence shown here is derived from an EMBL/GenBank/DDBJ whole genome shotgun (WGS) entry which is preliminary data.</text>
</comment>
<dbReference type="AlphaFoldDB" id="F1YMB4"/>
<name>F1YMB4_9ACTN</name>
<dbReference type="OrthoDB" id="9806257at2"/>
<evidence type="ECO:0000259" key="2">
    <source>
        <dbReference type="Pfam" id="PF01266"/>
    </source>
</evidence>
<evidence type="ECO:0000313" key="3">
    <source>
        <dbReference type="EMBL" id="EGD54163.1"/>
    </source>
</evidence>
<dbReference type="eggNOG" id="COG0665">
    <property type="taxonomic scope" value="Bacteria"/>
</dbReference>
<dbReference type="Gene3D" id="3.50.50.60">
    <property type="entry name" value="FAD/NAD(P)-binding domain"/>
    <property type="match status" value="1"/>
</dbReference>
<dbReference type="STRING" id="644548.SCNU_15614"/>
<dbReference type="Proteomes" id="UP000035065">
    <property type="component" value="Unassembled WGS sequence"/>
</dbReference>
<dbReference type="EMBL" id="AEUD01000014">
    <property type="protein sequence ID" value="EGD54163.1"/>
    <property type="molecule type" value="Genomic_DNA"/>
</dbReference>
<sequence length="398" mass="41997">MDNTASITDIDYDTIVIGGGIAGVSIAYELAEHRSVAVLERESTLAYHTTGRSAATFLESYGNAVVRALTRSSREFFTSPPEFVDGPLTADLPLLVIAGEGELDALHALHDAVTATSNKHAGTVRHTSVALIDAHEAETINPMLRPGYTDLAMVDYGSLELDVHGLHQGFLRGLRRRGGAVMKSAGLVSARRERSAWLLEDAAGNRLRARTVVNAAGAWCDDVARMFGAAPIGIQPMRRTAFMVPGPKTIPAEFSAAPRTMTMSASEDFYFKPDGAGFLCSPAEETPQPPSDANPDDLEIARAIERLNEATRLEVRSVSTSWAGLRNFTADRTPVVGPDPVVDGLFWFAGQGGYGIQMAPALARAGASLADSGGLPVDLLEAGVSAAALAPGRTALAA</sequence>
<dbReference type="InterPro" id="IPR006076">
    <property type="entry name" value="FAD-dep_OxRdtase"/>
</dbReference>
<dbReference type="InterPro" id="IPR036188">
    <property type="entry name" value="FAD/NAD-bd_sf"/>
</dbReference>
<reference evidence="3 4" key="1">
    <citation type="journal article" date="2011" name="J. Bacteriol.">
        <title>Draft Genome Sequence of Gordonia neofelifaecis NRRL B-59395, a Cholesterol-Degrading Actinomycete.</title>
        <authorList>
            <person name="Ge F."/>
            <person name="Li W."/>
            <person name="Chen G."/>
            <person name="Liu Y."/>
            <person name="Zhang G."/>
            <person name="Yong B."/>
            <person name="Wang Q."/>
            <person name="Wang N."/>
            <person name="Huang Z."/>
            <person name="Li W."/>
            <person name="Wang J."/>
            <person name="Wu C."/>
            <person name="Xie Q."/>
            <person name="Liu G."/>
        </authorList>
    </citation>
    <scope>NUCLEOTIDE SEQUENCE [LARGE SCALE GENOMIC DNA]</scope>
    <source>
        <strain evidence="3 4">NRRL B-59395</strain>
    </source>
</reference>
<evidence type="ECO:0000256" key="1">
    <source>
        <dbReference type="ARBA" id="ARBA00023002"/>
    </source>
</evidence>
<dbReference type="RefSeq" id="WP_009680319.1">
    <property type="nucleotide sequence ID" value="NZ_AEUD01000014.1"/>
</dbReference>
<dbReference type="PANTHER" id="PTHR13847:SF287">
    <property type="entry name" value="FAD-DEPENDENT OXIDOREDUCTASE DOMAIN-CONTAINING PROTEIN 1"/>
    <property type="match status" value="1"/>
</dbReference>
<dbReference type="Gene3D" id="3.30.9.10">
    <property type="entry name" value="D-Amino Acid Oxidase, subunit A, domain 2"/>
    <property type="match status" value="1"/>
</dbReference>
<dbReference type="GO" id="GO:0016491">
    <property type="term" value="F:oxidoreductase activity"/>
    <property type="evidence" value="ECO:0007669"/>
    <property type="project" value="UniProtKB-KW"/>
</dbReference>
<organism evidence="3 4">
    <name type="scientific">Gordonia neofelifaecis NRRL B-59395</name>
    <dbReference type="NCBI Taxonomy" id="644548"/>
    <lineage>
        <taxon>Bacteria</taxon>
        <taxon>Bacillati</taxon>
        <taxon>Actinomycetota</taxon>
        <taxon>Actinomycetes</taxon>
        <taxon>Mycobacteriales</taxon>
        <taxon>Gordoniaceae</taxon>
        <taxon>Gordonia</taxon>
    </lineage>
</organism>
<dbReference type="SUPFAM" id="SSF51905">
    <property type="entry name" value="FAD/NAD(P)-binding domain"/>
    <property type="match status" value="1"/>
</dbReference>
<proteinExistence type="predicted"/>
<evidence type="ECO:0000313" key="4">
    <source>
        <dbReference type="Proteomes" id="UP000035065"/>
    </source>
</evidence>
<dbReference type="Pfam" id="PF01266">
    <property type="entry name" value="DAO"/>
    <property type="match status" value="1"/>
</dbReference>
<gene>
    <name evidence="3" type="ORF">SCNU_15614</name>
</gene>
<keyword evidence="1" id="KW-0560">Oxidoreductase</keyword>